<accession>A0A3D3R3Q3</accession>
<feature type="region of interest" description="Disordered" evidence="2">
    <location>
        <begin position="403"/>
        <end position="431"/>
    </location>
</feature>
<dbReference type="EMBL" id="DQAY01000059">
    <property type="protein sequence ID" value="HCO23494.1"/>
    <property type="molecule type" value="Genomic_DNA"/>
</dbReference>
<proteinExistence type="predicted"/>
<feature type="coiled-coil region" evidence="1">
    <location>
        <begin position="510"/>
        <end position="547"/>
    </location>
</feature>
<dbReference type="Gene3D" id="3.40.50.410">
    <property type="entry name" value="von Willebrand factor, type A domain"/>
    <property type="match status" value="1"/>
</dbReference>
<feature type="region of interest" description="Disordered" evidence="2">
    <location>
        <begin position="781"/>
        <end position="811"/>
    </location>
</feature>
<feature type="compositionally biased region" description="Gly residues" evidence="2">
    <location>
        <begin position="783"/>
        <end position="811"/>
    </location>
</feature>
<dbReference type="Pfam" id="PF13768">
    <property type="entry name" value="VWA_3"/>
    <property type="match status" value="1"/>
</dbReference>
<protein>
    <recommendedName>
        <fullName evidence="4">VWFA domain-containing protein</fullName>
    </recommendedName>
</protein>
<evidence type="ECO:0000256" key="1">
    <source>
        <dbReference type="SAM" id="Coils"/>
    </source>
</evidence>
<reference evidence="5 6" key="1">
    <citation type="journal article" date="2018" name="Nat. Biotechnol.">
        <title>A standardized bacterial taxonomy based on genome phylogeny substantially revises the tree of life.</title>
        <authorList>
            <person name="Parks D.H."/>
            <person name="Chuvochina M."/>
            <person name="Waite D.W."/>
            <person name="Rinke C."/>
            <person name="Skarshewski A."/>
            <person name="Chaumeil P.A."/>
            <person name="Hugenholtz P."/>
        </authorList>
    </citation>
    <scope>NUCLEOTIDE SEQUENCE [LARGE SCALE GENOMIC DNA]</scope>
    <source>
        <strain evidence="5">UBA9375</strain>
    </source>
</reference>
<dbReference type="PROSITE" id="PS50234">
    <property type="entry name" value="VWFA"/>
    <property type="match status" value="1"/>
</dbReference>
<feature type="signal peptide" evidence="3">
    <location>
        <begin position="1"/>
        <end position="27"/>
    </location>
</feature>
<name>A0A3D3R3Q3_9PLAN</name>
<evidence type="ECO:0000259" key="4">
    <source>
        <dbReference type="PROSITE" id="PS50234"/>
    </source>
</evidence>
<sequence>MSLSRFGISMFVLAASTLMLCSPQSFAEQQVPEISNIGQILSYQNAEGEHFYALQIKADRLPAPAHAGEQIAILFDTSASQVGEHRTQALDVLKSLLNELPNDSSVAVYAVDVQCTPFVSEFVAPKSRQAQLAVESLAARAPLGATNLSAALKTVLQGLQNERARSIVYIGDGMSSAKLISLPEMAALTGKLAQQHVPVHSYAVGPKKDLQLLGTLGAYTGGVVLSDEATGKQDLPAIVGKELVKAIQAPVFYPESIRISDNKLELNTHRALPVRTDRETIYLGKGDVSSSFTVELKNRNLDGIWKFKVPVAQPVNSFLAVPWLNQQPGQELGVAFAGQRMMNLARTGHEEHMAQLEFAGTNAIRSGKFEQAAKYGNLLQQLDPGNSRADSLLKLSDRFQKAQLAQADTKQPAADTSAEPAPKSDPQPPIDDAISKVEQLRQIKGAQMKIEVQNAIEEARQESAENPEGALGVLKRTLNFLKSTSDIDIDLRQQLENRLSNMMVDVRSQMEVAETRRIRQQQQLAQLEQQKRLVDQILLEDEKLEQLIDRVRSLIQDGKHGNFDAYEEAEAVARVAVDMEPGNGPATAALFTSEAAGQLAKVFKMRSLRADRFLETLYQVELSHVPFPDEPPIRWPSAPVWTALTERRKKWSNVDLHRNSPAEQRIFEELQKETEANFPDIPLSEVMTYFAELHNITILINSNDLGEEGLTVDEPVNVALSGIKLKSALNIILKPIGLTYLVEDEVMKITTSIKAEEILSTRVYPVADLVISVSTQQSSVGSSQGGFGGQQGGQQGGLGGGGGFGGGGQGGFGGGGGGGQGLFNVAPEMLLMNGLPKQNTKQQPIPQAKEKAETPQLKSIKDAEMKAILDNILGETETKASQAQFQVEDKPFRFDNNTIEQLKKKPVTVK</sequence>
<keyword evidence="3" id="KW-0732">Signal</keyword>
<dbReference type="InterPro" id="IPR036465">
    <property type="entry name" value="vWFA_dom_sf"/>
</dbReference>
<evidence type="ECO:0000313" key="5">
    <source>
        <dbReference type="EMBL" id="HCO23494.1"/>
    </source>
</evidence>
<feature type="chain" id="PRO_5017586128" description="VWFA domain-containing protein" evidence="3">
    <location>
        <begin position="28"/>
        <end position="910"/>
    </location>
</feature>
<evidence type="ECO:0000256" key="2">
    <source>
        <dbReference type="SAM" id="MobiDB-lite"/>
    </source>
</evidence>
<dbReference type="CDD" id="cd00198">
    <property type="entry name" value="vWFA"/>
    <property type="match status" value="1"/>
</dbReference>
<gene>
    <name evidence="5" type="ORF">DIT97_10715</name>
</gene>
<keyword evidence="1" id="KW-0175">Coiled coil</keyword>
<feature type="region of interest" description="Disordered" evidence="2">
    <location>
        <begin position="837"/>
        <end position="859"/>
    </location>
</feature>
<dbReference type="SUPFAM" id="SSF53300">
    <property type="entry name" value="vWA-like"/>
    <property type="match status" value="1"/>
</dbReference>
<dbReference type="Proteomes" id="UP000263642">
    <property type="component" value="Unassembled WGS sequence"/>
</dbReference>
<comment type="caution">
    <text evidence="5">The sequence shown here is derived from an EMBL/GenBank/DDBJ whole genome shotgun (WGS) entry which is preliminary data.</text>
</comment>
<dbReference type="InterPro" id="IPR002035">
    <property type="entry name" value="VWF_A"/>
</dbReference>
<feature type="domain" description="VWFA" evidence="4">
    <location>
        <begin position="70"/>
        <end position="247"/>
    </location>
</feature>
<dbReference type="AlphaFoldDB" id="A0A3D3R3Q3"/>
<feature type="compositionally biased region" description="Basic and acidic residues" evidence="2">
    <location>
        <begin position="848"/>
        <end position="859"/>
    </location>
</feature>
<evidence type="ECO:0000313" key="6">
    <source>
        <dbReference type="Proteomes" id="UP000263642"/>
    </source>
</evidence>
<evidence type="ECO:0000256" key="3">
    <source>
        <dbReference type="SAM" id="SignalP"/>
    </source>
</evidence>
<organism evidence="5 6">
    <name type="scientific">Gimesia maris</name>
    <dbReference type="NCBI Taxonomy" id="122"/>
    <lineage>
        <taxon>Bacteria</taxon>
        <taxon>Pseudomonadati</taxon>
        <taxon>Planctomycetota</taxon>
        <taxon>Planctomycetia</taxon>
        <taxon>Planctomycetales</taxon>
        <taxon>Planctomycetaceae</taxon>
        <taxon>Gimesia</taxon>
    </lineage>
</organism>